<accession>A0A839K521</accession>
<reference evidence="2 3" key="1">
    <citation type="submission" date="2020-07" db="EMBL/GenBank/DDBJ databases">
        <title>Characterization and genome sequencing of isolate MD1, a novel member within the family Lachnospiraceae.</title>
        <authorList>
            <person name="Rettenmaier R."/>
            <person name="Di Bello L."/>
            <person name="Zinser C."/>
            <person name="Scheitz K."/>
            <person name="Liebl W."/>
            <person name="Zverlov V."/>
        </authorList>
    </citation>
    <scope>NUCLEOTIDE SEQUENCE [LARGE SCALE GENOMIC DNA]</scope>
    <source>
        <strain evidence="2 3">MD1</strain>
    </source>
</reference>
<proteinExistence type="predicted"/>
<organism evidence="2 3">
    <name type="scientific">Variimorphobacter saccharofermentans</name>
    <dbReference type="NCBI Taxonomy" id="2755051"/>
    <lineage>
        <taxon>Bacteria</taxon>
        <taxon>Bacillati</taxon>
        <taxon>Bacillota</taxon>
        <taxon>Clostridia</taxon>
        <taxon>Lachnospirales</taxon>
        <taxon>Lachnospiraceae</taxon>
        <taxon>Variimorphobacter</taxon>
    </lineage>
</organism>
<dbReference type="AlphaFoldDB" id="A0A839K521"/>
<sequence>MNSSFDKELYRLFILDEGPGEKVMSDIAKRLDQLDKLNREQGIQPDDAYVKKQLRQTKSNRNILTVITAAALIIMVIVANSGSVMAAMNKLLAFIPGVGIVEEEKNDILYYMKGKAQSLENEDIKATLSNVYITEQGAWLSLQIDLKGVTEEELFDNSLKEKNEKAAIDILKAKGYEKYFEYKEIEIGYMTSPKISLIIGGKEYIQESGSMGGSFTSYHCSSYYKVELTDWDLSEDYQVKFGDLIFQFQLQDYETYSSAQEIGPTQMHNDISITAIPNWTEDRLRVEFYNMNFSDFDQVYSYQEYSADRNANRPYIRIGDDVVYSEDVNGDGTSVEFDLSGITVTEEMKKQATLHVPIITVLEHENKKIKLSISKNGERIKFPETVEYKHCKMHILDVKKGNEDYLGDEEHLVLSLKFEFPKDNMEFAYFNGMFVNGDGAGGSWEYDKETGIYTLCVTGDMPVHKIKTISFNSQVYLIRDEYEFSLD</sequence>
<dbReference type="Proteomes" id="UP000574276">
    <property type="component" value="Unassembled WGS sequence"/>
</dbReference>
<gene>
    <name evidence="2" type="ORF">H0486_17760</name>
</gene>
<keyword evidence="1" id="KW-0812">Transmembrane</keyword>
<evidence type="ECO:0000313" key="3">
    <source>
        <dbReference type="Proteomes" id="UP000574276"/>
    </source>
</evidence>
<keyword evidence="1" id="KW-1133">Transmembrane helix</keyword>
<feature type="transmembrane region" description="Helical" evidence="1">
    <location>
        <begin position="63"/>
        <end position="88"/>
    </location>
</feature>
<evidence type="ECO:0000313" key="2">
    <source>
        <dbReference type="EMBL" id="MBB2184716.1"/>
    </source>
</evidence>
<protein>
    <recommendedName>
        <fullName evidence="4">DUF4179 domain-containing protein</fullName>
    </recommendedName>
</protein>
<keyword evidence="3" id="KW-1185">Reference proteome</keyword>
<comment type="caution">
    <text evidence="2">The sequence shown here is derived from an EMBL/GenBank/DDBJ whole genome shotgun (WGS) entry which is preliminary data.</text>
</comment>
<keyword evidence="1" id="KW-0472">Membrane</keyword>
<name>A0A839K521_9FIRM</name>
<dbReference type="RefSeq" id="WP_228354276.1">
    <property type="nucleotide sequence ID" value="NZ_JACEGA010000001.1"/>
</dbReference>
<evidence type="ECO:0008006" key="4">
    <source>
        <dbReference type="Google" id="ProtNLM"/>
    </source>
</evidence>
<dbReference type="EMBL" id="JACEGA010000001">
    <property type="protein sequence ID" value="MBB2184716.1"/>
    <property type="molecule type" value="Genomic_DNA"/>
</dbReference>
<evidence type="ECO:0000256" key="1">
    <source>
        <dbReference type="SAM" id="Phobius"/>
    </source>
</evidence>